<organism evidence="1 2">
    <name type="scientific">Falsiporphyromonas endometrii</name>
    <dbReference type="NCBI Taxonomy" id="1387297"/>
    <lineage>
        <taxon>Bacteria</taxon>
        <taxon>Pseudomonadati</taxon>
        <taxon>Bacteroidota</taxon>
        <taxon>Bacteroidia</taxon>
        <taxon>Bacteroidales</taxon>
        <taxon>Porphyromonadaceae</taxon>
        <taxon>Falsiporphyromonas</taxon>
    </lineage>
</organism>
<dbReference type="RefSeq" id="WP_380078372.1">
    <property type="nucleotide sequence ID" value="NZ_JBHSGO010000144.1"/>
</dbReference>
<comment type="caution">
    <text evidence="1">The sequence shown here is derived from an EMBL/GenBank/DDBJ whole genome shotgun (WGS) entry which is preliminary data.</text>
</comment>
<dbReference type="EMBL" id="JBHSGO010000144">
    <property type="protein sequence ID" value="MFC4665862.1"/>
    <property type="molecule type" value="Genomic_DNA"/>
</dbReference>
<evidence type="ECO:0000313" key="1">
    <source>
        <dbReference type="EMBL" id="MFC4665862.1"/>
    </source>
</evidence>
<proteinExistence type="predicted"/>
<sequence length="89" mass="9867">MMTSILFTILLITLLLGGISLLVGKICLIKGEEIEDFVIIKYDLMNGLSQGTVKFIEKGLYLLNTVTLFSTPKATQTTLIQLQNIKFEG</sequence>
<evidence type="ECO:0000313" key="2">
    <source>
        <dbReference type="Proteomes" id="UP001596020"/>
    </source>
</evidence>
<dbReference type="Proteomes" id="UP001596020">
    <property type="component" value="Unassembled WGS sequence"/>
</dbReference>
<protein>
    <submittedName>
        <fullName evidence="1">Uncharacterized protein</fullName>
    </submittedName>
</protein>
<gene>
    <name evidence="1" type="ORF">ACFO3G_04480</name>
</gene>
<accession>A0ABV9K6T6</accession>
<reference evidence="2" key="1">
    <citation type="journal article" date="2019" name="Int. J. Syst. Evol. Microbiol.">
        <title>The Global Catalogue of Microorganisms (GCM) 10K type strain sequencing project: providing services to taxonomists for standard genome sequencing and annotation.</title>
        <authorList>
            <consortium name="The Broad Institute Genomics Platform"/>
            <consortium name="The Broad Institute Genome Sequencing Center for Infectious Disease"/>
            <person name="Wu L."/>
            <person name="Ma J."/>
        </authorList>
    </citation>
    <scope>NUCLEOTIDE SEQUENCE [LARGE SCALE GENOMIC DNA]</scope>
    <source>
        <strain evidence="2">CGMCC 4.7357</strain>
    </source>
</reference>
<keyword evidence="2" id="KW-1185">Reference proteome</keyword>
<name>A0ABV9K6T6_9PORP</name>